<evidence type="ECO:0000313" key="5">
    <source>
        <dbReference type="Proteomes" id="UP001596380"/>
    </source>
</evidence>
<evidence type="ECO:0000256" key="1">
    <source>
        <dbReference type="SAM" id="MobiDB-lite"/>
    </source>
</evidence>
<feature type="domain" description="DUF4232" evidence="3">
    <location>
        <begin position="91"/>
        <end position="209"/>
    </location>
</feature>
<name>A0ABW2CNJ7_9ACTN</name>
<dbReference type="InterPro" id="IPR025326">
    <property type="entry name" value="DUF4232"/>
</dbReference>
<sequence>MNTRRLLNVIGAGVAAGVLSGGLAACGSDTPTPVKGAAAPAPGGSSPAGSESPGGGESGTPGTGSKPGAASPGGTAGAGRPTRTGSSTDRCHSSQLRASIGRGSPGAGQRNFPLVLTNISSQTCTLHGFPGAGFFAAEGGQIGADPVRTGGAGSLFRLAPGRSAWAGLSFPSPDITGANAVQPATVVVTPPDERDSISARWTGGKVPASGTSSSIKITSLSPGTGA</sequence>
<feature type="region of interest" description="Disordered" evidence="1">
    <location>
        <begin position="192"/>
        <end position="226"/>
    </location>
</feature>
<evidence type="ECO:0000256" key="2">
    <source>
        <dbReference type="SAM" id="SignalP"/>
    </source>
</evidence>
<dbReference type="Pfam" id="PF14016">
    <property type="entry name" value="DUF4232"/>
    <property type="match status" value="1"/>
</dbReference>
<proteinExistence type="predicted"/>
<gene>
    <name evidence="4" type="ORF">ACFQKB_21005</name>
</gene>
<feature type="compositionally biased region" description="Polar residues" evidence="1">
    <location>
        <begin position="209"/>
        <end position="226"/>
    </location>
</feature>
<dbReference type="RefSeq" id="WP_160822670.1">
    <property type="nucleotide sequence ID" value="NZ_JBHSXS010000012.1"/>
</dbReference>
<dbReference type="PROSITE" id="PS51257">
    <property type="entry name" value="PROKAR_LIPOPROTEIN"/>
    <property type="match status" value="1"/>
</dbReference>
<reference evidence="5" key="1">
    <citation type="journal article" date="2019" name="Int. J. Syst. Evol. Microbiol.">
        <title>The Global Catalogue of Microorganisms (GCM) 10K type strain sequencing project: providing services to taxonomists for standard genome sequencing and annotation.</title>
        <authorList>
            <consortium name="The Broad Institute Genomics Platform"/>
            <consortium name="The Broad Institute Genome Sequencing Center for Infectious Disease"/>
            <person name="Wu L."/>
            <person name="Ma J."/>
        </authorList>
    </citation>
    <scope>NUCLEOTIDE SEQUENCE [LARGE SCALE GENOMIC DNA]</scope>
    <source>
        <strain evidence="5">JCM 3369</strain>
    </source>
</reference>
<feature type="region of interest" description="Disordered" evidence="1">
    <location>
        <begin position="33"/>
        <end position="107"/>
    </location>
</feature>
<dbReference type="EMBL" id="JBHSXS010000012">
    <property type="protein sequence ID" value="MFC6882246.1"/>
    <property type="molecule type" value="Genomic_DNA"/>
</dbReference>
<feature type="compositionally biased region" description="Low complexity" evidence="1">
    <location>
        <begin position="63"/>
        <end position="86"/>
    </location>
</feature>
<evidence type="ECO:0000313" key="4">
    <source>
        <dbReference type="EMBL" id="MFC6882246.1"/>
    </source>
</evidence>
<keyword evidence="5" id="KW-1185">Reference proteome</keyword>
<evidence type="ECO:0000259" key="3">
    <source>
        <dbReference type="Pfam" id="PF14016"/>
    </source>
</evidence>
<dbReference type="Proteomes" id="UP001596380">
    <property type="component" value="Unassembled WGS sequence"/>
</dbReference>
<feature type="compositionally biased region" description="Low complexity" evidence="1">
    <location>
        <begin position="35"/>
        <end position="51"/>
    </location>
</feature>
<feature type="signal peptide" evidence="2">
    <location>
        <begin position="1"/>
        <end position="24"/>
    </location>
</feature>
<accession>A0ABW2CNJ7</accession>
<protein>
    <submittedName>
        <fullName evidence="4">DUF4232 domain-containing protein</fullName>
    </submittedName>
</protein>
<keyword evidence="2" id="KW-0732">Signal</keyword>
<comment type="caution">
    <text evidence="4">The sequence shown here is derived from an EMBL/GenBank/DDBJ whole genome shotgun (WGS) entry which is preliminary data.</text>
</comment>
<feature type="chain" id="PRO_5047540654" evidence="2">
    <location>
        <begin position="25"/>
        <end position="226"/>
    </location>
</feature>
<organism evidence="4 5">
    <name type="scientific">Actinomadura yumaensis</name>
    <dbReference type="NCBI Taxonomy" id="111807"/>
    <lineage>
        <taxon>Bacteria</taxon>
        <taxon>Bacillati</taxon>
        <taxon>Actinomycetota</taxon>
        <taxon>Actinomycetes</taxon>
        <taxon>Streptosporangiales</taxon>
        <taxon>Thermomonosporaceae</taxon>
        <taxon>Actinomadura</taxon>
    </lineage>
</organism>
<feature type="compositionally biased region" description="Gly residues" evidence="1">
    <location>
        <begin position="52"/>
        <end position="62"/>
    </location>
</feature>